<dbReference type="Proteomes" id="UP001208041">
    <property type="component" value="Unassembled WGS sequence"/>
</dbReference>
<accession>A0AAE3J1Z5</accession>
<protein>
    <submittedName>
        <fullName evidence="2">Uncharacterized protein</fullName>
    </submittedName>
</protein>
<sequence>MTSEIEVLEASVTPATTKEEMSALIAAAKNGETVERLTIVETQSQSTLTLDDGALFSHVTVVGSDLVLVQPDGAIIVLVGANRDGLTIFAENFSILSSKLAELADINSDWESIEGIQAVDLLGANKVTQVSKPGSGEPDATSVLDPLIGLPINPLLPPTEYVFQERDDLWAAGDNGTGASGLLVVQTSPFILRETDATVTVNFADHFSITAPNVGNDLTLFTATLNVTGIPVGSTVNYGTLTDAGNGTLTLNFTGSESQYENLTLVFPTDFSTVSRLDFAPGPLMGTLKIESVFNEVSEVPFDITVLYEGDVTMDGPGVINTVETDAEVDWKPSDALIPRATDIDGSESITNVAFAMPGLPANTLISLDNGATFQALPATYGFTGTLAEYMDIVVRLPTDFSTENPNMNLTGVVIATTNEGGVSTRSFALNVDYELDLTLTAPAVLNGVEDGNGTDGSGVTIDLGIDVVATDLDGSEDNTTVRIEFTGVPSGTVFSTGFYGSNNGVWHGTMAQANSLTLTFPGDFSGSISSIIYANSPEGSLQTNQAIVIAPTGDIDFDITPITTMETDAPVVVRPAEYWKVSISDNDPGVPPETLDTVTLTLNDLPPGMVFNGVPASTISYNDATGGTLVFSGTGLQYKALRLVFPKDYSTESPLTGASGDLEGVLTATSTEDPTGQSVAVNIRITPEGDVTIDDSLPDTIPDETDSVTPVSPSSLFAPMATDIDGSESIEELILIVAGLPGNVTSGSDINLNAPGATAAFSKAADGSVTMTLTLTNAGGTDVVTAFNAIGFELAADFSTANRSDLAGNQTQLPLTFTLKVTTDEDAIPLIDTSVDGQATSVRVVDIGFEEDIDLAAPAKVTALEDNNNTTAGVTVDLEIVASIGDIDDSETEDPNDPLFAPTVTVTFTGLPAGAAPVGGGALTGNVWSGSIAELNNLQLFLPENYSGNLIADIRVETREGVEATQQIIEIKPVPDDNVTVDIVATETDAELPLRFGDYSVIDDPDPDEVITFVSFEMTNVPAGFYATVGGANVGTIVGGTFTWVPPNLTDLNNLTMVFPKDYSTESPVGQPQPEIAIELDVTESGVTTRETVTSPITIYVEGDVDVPDAVAVLSETDAALTLKPADYIDPIATDIDGSESVTNVTAYFSGMPAGAEYSVAGGPYQPASGNFSFTGTLAEYEALVLRFPADFSTENPATTLSAQITALTDEGGIDSGILEIRISAEGDVEVTGPGLIDITENDAPGDTDEDTTSHAPLEFKLVDAVQGNASDADGSESIAQVDVTITGLPAGALYSLNGGTSFAAFAAGGLPPLTLAEYNNLVFQLPDDFSTATPIAGSVTFTTDEAILNGEIDVDATDGIETKDFTVNIASEADVDIDVADLTRIEDFGLPIPLNIDATVTDIDGSESITDIVVTFDGLPTNGPTILSDGTATPISVSGPVATLNLSLSQLQALSITSFPEHFSGIIDVNVTVVTDEGNTAGTSTDFKVNITPVAEPEITLSVDTSPSSVTSPAQDQFVVKEDTTFGLVINANTPDQDGSEQLTTIVIENVPTGWIPAGTVDLTLFSGPDVASIDSAQMAGTTLTINLVPGTTAFDATVQVAPLENDDRDVATIVGADLVGTVTSEDSAAGLPTDTATAVDAIDVDVDAVVDGASVSTTDVVADENKTGPLKLNLGISNLALVDNDGSETISELDLTFTFETASTNFDPSDPAQFSLTVPAVHQGNITIVETGSTANSVSYKFTPTFGASNTQFMDALEAIEVGYPQHYSGITTIDGEGYWNETTTNDVEIDTSDNFSTLQTFQFTQTINPLSEVLFSTSVFVLSSAEVATGSPTAIEAVNRKGGTFTVTDILTLLESTDDGSGPGQVEVFVSLEGSTPDLDGSEQLDKIVIENVPEDWIAQYVSGGNIDQAAFFDPSGTGPIPASEYAKISSATYNSGTGKVEITFAAGVTTFEASIQLTPTLYEDYDIDRSDTDDFTSAGSFFGADLNVSLKTIDTNTATNASRKAAAIFDVDTDPVNNFATINNLPNGNEQVIDDAGGIWGVSLLPHIPDMDGSEQITAIVLRGVPEVVTVYVTDINNPTGPKVPALITEVGVPTGFNSWSLEGNAALGIYQWENLEFHGIPKHWAGDFVLALQVVSTEDDGGTRVTNIGVPIYIDPVADGGDPSETANTQEDTAVQISIDGNIIDNLTNSPGSPEAILGVVKLENVQADSFGRHPRFFDGDPAAGGTEIFLSGGQVILTPAQAQNLWVLPGQDSNEDVVFDVSVEYYETIDLTEFTAATGTVTISVQGIADPVILTAQQEDPSQVTGGIQQSDVDSDFRPGTEYDNVYGYAGNDDQPFLLDMRLTDLALENGLNYSGAMFEAATPLQGTMTEITNAGNFDGSETLYYVITGVDPSTSFSGGFLSNTPSAGGLDSYIVSASELAALEFVPTSVSEVTYYDLKIHAIVLEDDQDTSGLPNTSVEDNLNYLNSLPGGSVTTEDFAIVVLPQSGGGNPCDPDKMIGLPTLSLVGSGDEDTEIAFQLQLNPDGTYTSISDLTNLPNGVNGNFTLEIDLPPGAMISSNPPGAVLLDPSTGGYVVDVAQLGIDPSDPTLTAGSILFTPPPHQSSPVNPFAPGETFGPDDPYDNLNSLDYSMTLENFSCNMQTDSGPQSFPIVIHPVVDGPEINFTGANKFDEDTDYALGLDVTGPDGGERLVGNVEITISGGGSAGVVLKDSSGAVLLPNPSGTYSVPKDDVAGLTLRPTEHYSGTLTITVSATSEDINGDQKTVDASKTIEITAVADTPEIKFDDTIIDPETGQPYVDNSGGQAVVTIIEDNAFLLSDVVTADTPDQDGSETISIVLSGVPDYLKVSGPSGSGFIDNGDGSYTISRSAFSSVTLQLKDEHARTPDPLDPSIPASIPLTLEVSTIELSNSDTASTTVDFSVVVLPDADIPTLTASIDPTTGTEDQPQPYTLTLEATTPDPHETIYFEITDPGNGQIFLGPNALTSSLGVYTIPGQLSGGTFVPTDTVTFVPGQDFGGNVALEVVAVTVDSSGSYTDEERSTPADLDLTVTPAPDLNLTVLTPDVVLQETDAPVDYTPAADFDISVTDTDGSEVVDTVTYTINGVPSGTTYSVSGGTPVPVSGTLVFTGSLAEFNGLSIQFPTDFATNGTDLTGSIQVTTNEGGNESGNFNIEVAGELDLDATNTTPIALAESGSDVVVEFEIIATVTDTQATPSETLEEVVITFNAPIPAAASVSIGTFDASRTTLTITRGTMDVALFTAAVAALTLTFPVAVAMPINGDITVTTNHGSAPALPYVVELNQAPVVSAPLDFDSITTTLDLTFTDLLANATDPEGNGMTIVSASTNDPDVTVTLLANSVQITVPNGYIGTPVLTYTIQDDGTPNASTEATANLDFNTMQMTVDGVAPGGQQLMSDVIGGTGSNDTALATEFDDAVIYSATRTYADVEAFSMLGGDDFVDLSAATTGFEVYGGGGDDVLIGSNQSDILSGGTGSDTLTGGGGSDIFELTDLQIADVITDYVSPTASATESDQIDLTALVKLSGSEIPTDRISYNSGSGDLQVDGVSVAAVGAAAGFSDQVEVIFLDAQGAQQTAVL</sequence>
<dbReference type="GO" id="GO:0005509">
    <property type="term" value="F:calcium ion binding"/>
    <property type="evidence" value="ECO:0007669"/>
    <property type="project" value="InterPro"/>
</dbReference>
<dbReference type="InterPro" id="IPR011049">
    <property type="entry name" value="Serralysin-like_metalloprot_C"/>
</dbReference>
<dbReference type="RefSeq" id="WP_263954010.1">
    <property type="nucleotide sequence ID" value="NZ_JAOYFC010000002.1"/>
</dbReference>
<dbReference type="InterPro" id="IPR018511">
    <property type="entry name" value="Hemolysin-typ_Ca-bd_CS"/>
</dbReference>
<evidence type="ECO:0000313" key="3">
    <source>
        <dbReference type="Proteomes" id="UP001208041"/>
    </source>
</evidence>
<dbReference type="Gene3D" id="2.150.10.10">
    <property type="entry name" value="Serralysin-like metalloprotease, C-terminal"/>
    <property type="match status" value="1"/>
</dbReference>
<proteinExistence type="predicted"/>
<comment type="caution">
    <text evidence="2">The sequence shown here is derived from an EMBL/GenBank/DDBJ whole genome shotgun (WGS) entry which is preliminary data.</text>
</comment>
<dbReference type="Pfam" id="PF00353">
    <property type="entry name" value="HemolysinCabind"/>
    <property type="match status" value="1"/>
</dbReference>
<reference evidence="2" key="1">
    <citation type="submission" date="2022-10" db="EMBL/GenBank/DDBJ databases">
        <authorList>
            <person name="Yue Y."/>
        </authorList>
    </citation>
    <scope>NUCLEOTIDE SEQUENCE</scope>
    <source>
        <strain evidence="2">Z654</strain>
    </source>
</reference>
<dbReference type="PROSITE" id="PS00330">
    <property type="entry name" value="HEMOLYSIN_CALCIUM"/>
    <property type="match status" value="1"/>
</dbReference>
<dbReference type="EMBL" id="JAOYFC010000002">
    <property type="protein sequence ID" value="MCV6825171.1"/>
    <property type="molecule type" value="Genomic_DNA"/>
</dbReference>
<evidence type="ECO:0000313" key="2">
    <source>
        <dbReference type="EMBL" id="MCV6825171.1"/>
    </source>
</evidence>
<dbReference type="SUPFAM" id="SSF51120">
    <property type="entry name" value="beta-Roll"/>
    <property type="match status" value="1"/>
</dbReference>
<name>A0AAE3J1Z5_9RHOB</name>
<feature type="compositionally biased region" description="Acidic residues" evidence="1">
    <location>
        <begin position="1241"/>
        <end position="1252"/>
    </location>
</feature>
<keyword evidence="3" id="KW-1185">Reference proteome</keyword>
<dbReference type="Pfam" id="PF17963">
    <property type="entry name" value="Big_9"/>
    <property type="match status" value="1"/>
</dbReference>
<organism evidence="2 3">
    <name type="scientific">Halocynthiibacter halioticoli</name>
    <dbReference type="NCBI Taxonomy" id="2986804"/>
    <lineage>
        <taxon>Bacteria</taxon>
        <taxon>Pseudomonadati</taxon>
        <taxon>Pseudomonadota</taxon>
        <taxon>Alphaproteobacteria</taxon>
        <taxon>Rhodobacterales</taxon>
        <taxon>Paracoccaceae</taxon>
        <taxon>Halocynthiibacter</taxon>
    </lineage>
</organism>
<feature type="region of interest" description="Disordered" evidence="1">
    <location>
        <begin position="1234"/>
        <end position="1255"/>
    </location>
</feature>
<evidence type="ECO:0000256" key="1">
    <source>
        <dbReference type="SAM" id="MobiDB-lite"/>
    </source>
</evidence>
<gene>
    <name evidence="2" type="ORF">OH136_11465</name>
</gene>
<dbReference type="InterPro" id="IPR001343">
    <property type="entry name" value="Hemolysn_Ca-bd"/>
</dbReference>